<dbReference type="InterPro" id="IPR036259">
    <property type="entry name" value="MFS_trans_sf"/>
</dbReference>
<evidence type="ECO:0000256" key="8">
    <source>
        <dbReference type="SAM" id="Phobius"/>
    </source>
</evidence>
<comment type="caution">
    <text evidence="10">The sequence shown here is derived from an EMBL/GenBank/DDBJ whole genome shotgun (WGS) entry which is preliminary data.</text>
</comment>
<feature type="transmembrane region" description="Helical" evidence="8">
    <location>
        <begin position="241"/>
        <end position="258"/>
    </location>
</feature>
<feature type="domain" description="Major facilitator superfamily (MFS) profile" evidence="9">
    <location>
        <begin position="23"/>
        <end position="481"/>
    </location>
</feature>
<feature type="transmembrane region" description="Helical" evidence="8">
    <location>
        <begin position="176"/>
        <end position="197"/>
    </location>
</feature>
<dbReference type="Gene3D" id="1.20.1250.20">
    <property type="entry name" value="MFS general substrate transporter like domains"/>
    <property type="match status" value="1"/>
</dbReference>
<organism evidence="10 11">
    <name type="scientific">Streptacidiphilus monticola</name>
    <dbReference type="NCBI Taxonomy" id="2161674"/>
    <lineage>
        <taxon>Bacteria</taxon>
        <taxon>Bacillati</taxon>
        <taxon>Actinomycetota</taxon>
        <taxon>Actinomycetes</taxon>
        <taxon>Kitasatosporales</taxon>
        <taxon>Streptomycetaceae</taxon>
        <taxon>Streptacidiphilus</taxon>
    </lineage>
</organism>
<dbReference type="PANTHER" id="PTHR42718:SF46">
    <property type="entry name" value="BLR6921 PROTEIN"/>
    <property type="match status" value="1"/>
</dbReference>
<evidence type="ECO:0000256" key="2">
    <source>
        <dbReference type="ARBA" id="ARBA00022448"/>
    </source>
</evidence>
<feature type="transmembrane region" description="Helical" evidence="8">
    <location>
        <begin position="149"/>
        <end position="170"/>
    </location>
</feature>
<dbReference type="InterPro" id="IPR020846">
    <property type="entry name" value="MFS_dom"/>
</dbReference>
<feature type="transmembrane region" description="Helical" evidence="8">
    <location>
        <begin position="458"/>
        <end position="477"/>
    </location>
</feature>
<dbReference type="InterPro" id="IPR005829">
    <property type="entry name" value="Sugar_transporter_CS"/>
</dbReference>
<sequence>MTADLSLTPVSVATDAPARRWWVLAVVGLAQLMVVLDATIVNIALPSAQRTLGFSDADRQWVVTAYSLAFGSLLLLGGRLADLVGRKLVFLTGVLGFAGASALAGAAGSFEVLIAGRALQGMFGALLAPAALSLLNTTFTAGKDRARAFGVYGAIAGTGGAIGLLLGGLLTEHLSWRWTLYVNLVFAVLALLGGLAVLPRSTRDRTARLDLPGTLLVSAGLFSLVYGLSNADSRGWSSAMTWGWLVAGALLLALFGVWQTRAAHPLLPLRILRDRNRAASLAAVAVAASGMFGVFLFLIYYLQATLHYSPVRTGLAFLPMIAALMVSAQLAVNLTVPRLGPKVAVPVGMALAAAGMVWLTGIGLTGDYAGEVLPPLLVLGLGLGHVMPPAFNQATARVAAGEAGAASATVNTMQQIGASIGTALLNTLATSAAAHYLRSHRPGPTVLAQAQLHSYTTAFWWCAAIFGLGLITTGALYRRNNS</sequence>
<dbReference type="RefSeq" id="WP_380589534.1">
    <property type="nucleotide sequence ID" value="NZ_JBHSQJ010000147.1"/>
</dbReference>
<dbReference type="InterPro" id="IPR004638">
    <property type="entry name" value="EmrB-like"/>
</dbReference>
<gene>
    <name evidence="10" type="ORF">ACFP3V_28460</name>
</gene>
<evidence type="ECO:0000256" key="4">
    <source>
        <dbReference type="ARBA" id="ARBA00022692"/>
    </source>
</evidence>
<feature type="transmembrane region" description="Helical" evidence="8">
    <location>
        <begin position="279"/>
        <end position="302"/>
    </location>
</feature>
<evidence type="ECO:0000256" key="6">
    <source>
        <dbReference type="ARBA" id="ARBA00023136"/>
    </source>
</evidence>
<keyword evidence="3" id="KW-1003">Cell membrane</keyword>
<evidence type="ECO:0000313" key="10">
    <source>
        <dbReference type="EMBL" id="MFC5911126.1"/>
    </source>
</evidence>
<dbReference type="NCBIfam" id="TIGR00711">
    <property type="entry name" value="efflux_EmrB"/>
    <property type="match status" value="1"/>
</dbReference>
<dbReference type="InterPro" id="IPR011701">
    <property type="entry name" value="MFS"/>
</dbReference>
<keyword evidence="5 8" id="KW-1133">Transmembrane helix</keyword>
<feature type="transmembrane region" description="Helical" evidence="8">
    <location>
        <begin position="314"/>
        <end position="336"/>
    </location>
</feature>
<dbReference type="SUPFAM" id="SSF103473">
    <property type="entry name" value="MFS general substrate transporter"/>
    <property type="match status" value="1"/>
</dbReference>
<feature type="transmembrane region" description="Helical" evidence="8">
    <location>
        <begin position="21"/>
        <end position="41"/>
    </location>
</feature>
<keyword evidence="11" id="KW-1185">Reference proteome</keyword>
<accession>A0ABW1GBE3</accession>
<keyword evidence="7" id="KW-0046">Antibiotic resistance</keyword>
<evidence type="ECO:0000256" key="3">
    <source>
        <dbReference type="ARBA" id="ARBA00022475"/>
    </source>
</evidence>
<dbReference type="Proteomes" id="UP001596174">
    <property type="component" value="Unassembled WGS sequence"/>
</dbReference>
<evidence type="ECO:0000259" key="9">
    <source>
        <dbReference type="PROSITE" id="PS50850"/>
    </source>
</evidence>
<feature type="transmembrane region" description="Helical" evidence="8">
    <location>
        <begin position="88"/>
        <end position="110"/>
    </location>
</feature>
<name>A0ABW1GBE3_9ACTN</name>
<reference evidence="11" key="1">
    <citation type="journal article" date="2019" name="Int. J. Syst. Evol. Microbiol.">
        <title>The Global Catalogue of Microorganisms (GCM) 10K type strain sequencing project: providing services to taxonomists for standard genome sequencing and annotation.</title>
        <authorList>
            <consortium name="The Broad Institute Genomics Platform"/>
            <consortium name="The Broad Institute Genome Sequencing Center for Infectious Disease"/>
            <person name="Wu L."/>
            <person name="Ma J."/>
        </authorList>
    </citation>
    <scope>NUCLEOTIDE SEQUENCE [LARGE SCALE GENOMIC DNA]</scope>
    <source>
        <strain evidence="11">JCM 4816</strain>
    </source>
</reference>
<keyword evidence="6 8" id="KW-0472">Membrane</keyword>
<dbReference type="PROSITE" id="PS00216">
    <property type="entry name" value="SUGAR_TRANSPORT_1"/>
    <property type="match status" value="1"/>
</dbReference>
<comment type="subcellular location">
    <subcellularLocation>
        <location evidence="1">Cell membrane</location>
        <topology evidence="1">Multi-pass membrane protein</topology>
    </subcellularLocation>
</comment>
<feature type="transmembrane region" description="Helical" evidence="8">
    <location>
        <begin position="209"/>
        <end position="229"/>
    </location>
</feature>
<feature type="transmembrane region" description="Helical" evidence="8">
    <location>
        <begin position="122"/>
        <end position="142"/>
    </location>
</feature>
<evidence type="ECO:0000256" key="5">
    <source>
        <dbReference type="ARBA" id="ARBA00022989"/>
    </source>
</evidence>
<evidence type="ECO:0000256" key="7">
    <source>
        <dbReference type="ARBA" id="ARBA00023251"/>
    </source>
</evidence>
<keyword evidence="2" id="KW-0813">Transport</keyword>
<keyword evidence="4 8" id="KW-0812">Transmembrane</keyword>
<dbReference type="PROSITE" id="PS50850">
    <property type="entry name" value="MFS"/>
    <property type="match status" value="1"/>
</dbReference>
<evidence type="ECO:0000256" key="1">
    <source>
        <dbReference type="ARBA" id="ARBA00004651"/>
    </source>
</evidence>
<dbReference type="EMBL" id="JBHSQJ010000147">
    <property type="protein sequence ID" value="MFC5911126.1"/>
    <property type="molecule type" value="Genomic_DNA"/>
</dbReference>
<dbReference type="Gene3D" id="1.20.1720.10">
    <property type="entry name" value="Multidrug resistance protein D"/>
    <property type="match status" value="1"/>
</dbReference>
<protein>
    <submittedName>
        <fullName evidence="10">DHA2 family efflux MFS transporter permease subunit</fullName>
    </submittedName>
</protein>
<feature type="transmembrane region" description="Helical" evidence="8">
    <location>
        <begin position="343"/>
        <end position="364"/>
    </location>
</feature>
<evidence type="ECO:0000313" key="11">
    <source>
        <dbReference type="Proteomes" id="UP001596174"/>
    </source>
</evidence>
<dbReference type="Pfam" id="PF07690">
    <property type="entry name" value="MFS_1"/>
    <property type="match status" value="1"/>
</dbReference>
<dbReference type="PANTHER" id="PTHR42718">
    <property type="entry name" value="MAJOR FACILITATOR SUPERFAMILY MULTIDRUG TRANSPORTER MFSC"/>
    <property type="match status" value="1"/>
</dbReference>
<proteinExistence type="predicted"/>
<feature type="transmembrane region" description="Helical" evidence="8">
    <location>
        <begin position="61"/>
        <end position="81"/>
    </location>
</feature>